<dbReference type="InterPro" id="IPR000477">
    <property type="entry name" value="RT_dom"/>
</dbReference>
<dbReference type="Gene3D" id="3.30.70.270">
    <property type="match status" value="1"/>
</dbReference>
<dbReference type="EMBL" id="JAINUG010000082">
    <property type="protein sequence ID" value="KAJ8399526.1"/>
    <property type="molecule type" value="Genomic_DNA"/>
</dbReference>
<reference evidence="5" key="1">
    <citation type="journal article" date="2023" name="Science">
        <title>Genome structures resolve the early diversification of teleost fishes.</title>
        <authorList>
            <person name="Parey E."/>
            <person name="Louis A."/>
            <person name="Montfort J."/>
            <person name="Bouchez O."/>
            <person name="Roques C."/>
            <person name="Iampietro C."/>
            <person name="Lluch J."/>
            <person name="Castinel A."/>
            <person name="Donnadieu C."/>
            <person name="Desvignes T."/>
            <person name="Floi Bucao C."/>
            <person name="Jouanno E."/>
            <person name="Wen M."/>
            <person name="Mejri S."/>
            <person name="Dirks R."/>
            <person name="Jansen H."/>
            <person name="Henkel C."/>
            <person name="Chen W.J."/>
            <person name="Zahm M."/>
            <person name="Cabau C."/>
            <person name="Klopp C."/>
            <person name="Thompson A.W."/>
            <person name="Robinson-Rechavi M."/>
            <person name="Braasch I."/>
            <person name="Lecointre G."/>
            <person name="Bobe J."/>
            <person name="Postlethwait J.H."/>
            <person name="Berthelot C."/>
            <person name="Roest Crollius H."/>
            <person name="Guiguen Y."/>
        </authorList>
    </citation>
    <scope>NUCLEOTIDE SEQUENCE</scope>
    <source>
        <strain evidence="5">NC1722</strain>
    </source>
</reference>
<organism evidence="5 6">
    <name type="scientific">Aldrovandia affinis</name>
    <dbReference type="NCBI Taxonomy" id="143900"/>
    <lineage>
        <taxon>Eukaryota</taxon>
        <taxon>Metazoa</taxon>
        <taxon>Chordata</taxon>
        <taxon>Craniata</taxon>
        <taxon>Vertebrata</taxon>
        <taxon>Euteleostomi</taxon>
        <taxon>Actinopterygii</taxon>
        <taxon>Neopterygii</taxon>
        <taxon>Teleostei</taxon>
        <taxon>Notacanthiformes</taxon>
        <taxon>Halosauridae</taxon>
        <taxon>Aldrovandia</taxon>
    </lineage>
</organism>
<dbReference type="Proteomes" id="UP001221898">
    <property type="component" value="Unassembled WGS sequence"/>
</dbReference>
<dbReference type="InterPro" id="IPR043128">
    <property type="entry name" value="Rev_trsase/Diguanyl_cyclase"/>
</dbReference>
<evidence type="ECO:0000256" key="3">
    <source>
        <dbReference type="SAM" id="MobiDB-lite"/>
    </source>
</evidence>
<feature type="domain" description="Reverse transcriptase" evidence="4">
    <location>
        <begin position="14"/>
        <end position="71"/>
    </location>
</feature>
<feature type="region of interest" description="Disordered" evidence="3">
    <location>
        <begin position="72"/>
        <end position="111"/>
    </location>
</feature>
<keyword evidence="6" id="KW-1185">Reference proteome</keyword>
<dbReference type="InterPro" id="IPR043502">
    <property type="entry name" value="DNA/RNA_pol_sf"/>
</dbReference>
<evidence type="ECO:0000313" key="6">
    <source>
        <dbReference type="Proteomes" id="UP001221898"/>
    </source>
</evidence>
<accession>A0AAD7SBF1</accession>
<gene>
    <name evidence="5" type="ORF">AAFF_G00409370</name>
</gene>
<comment type="similarity">
    <text evidence="1">Belongs to the beta type-B retroviral polymerase family. HERV class-II K(HML-2) pol subfamily.</text>
</comment>
<name>A0AAD7SBF1_9TELE</name>
<evidence type="ECO:0000313" key="5">
    <source>
        <dbReference type="EMBL" id="KAJ8399526.1"/>
    </source>
</evidence>
<evidence type="ECO:0000259" key="4">
    <source>
        <dbReference type="Pfam" id="PF00078"/>
    </source>
</evidence>
<dbReference type="AlphaFoldDB" id="A0AAD7SBF1"/>
<dbReference type="Pfam" id="PF00078">
    <property type="entry name" value="RVT_1"/>
    <property type="match status" value="1"/>
</dbReference>
<proteinExistence type="inferred from homology"/>
<dbReference type="SUPFAM" id="SSF56672">
    <property type="entry name" value="DNA/RNA polymerases"/>
    <property type="match status" value="1"/>
</dbReference>
<evidence type="ECO:0000256" key="2">
    <source>
        <dbReference type="ARBA" id="ARBA00012180"/>
    </source>
</evidence>
<evidence type="ECO:0000256" key="1">
    <source>
        <dbReference type="ARBA" id="ARBA00010879"/>
    </source>
</evidence>
<comment type="caution">
    <text evidence="5">The sequence shown here is derived from an EMBL/GenBank/DDBJ whole genome shotgun (WGS) entry which is preliminary data.</text>
</comment>
<protein>
    <recommendedName>
        <fullName evidence="2">ribonuclease H</fullName>
        <ecNumber evidence="2">3.1.26.4</ecNumber>
    </recommendedName>
</protein>
<sequence>MGIQRHAVQSVQHPATFERLMEKVLQPVPAPACVVYRDDILVHASTYTAPLTNLRTVFELIAKANLCLNPEVQPLPQTDQLPGARRKRKGSVDQPGESRGSGKMAVANVNR</sequence>
<dbReference type="EC" id="3.1.26.4" evidence="2"/>